<protein>
    <submittedName>
        <fullName evidence="4">Ribosomal protein S8</fullName>
    </submittedName>
</protein>
<evidence type="ECO:0000313" key="4">
    <source>
        <dbReference type="EMBL" id="AAF03182.1"/>
    </source>
</evidence>
<evidence type="ECO:0000256" key="1">
    <source>
        <dbReference type="ARBA" id="ARBA00006471"/>
    </source>
</evidence>
<dbReference type="SUPFAM" id="SSF56047">
    <property type="entry name" value="Ribosomal protein S8"/>
    <property type="match status" value="1"/>
</dbReference>
<dbReference type="GeneID" id="4178024"/>
<dbReference type="GO" id="GO:0005840">
    <property type="term" value="C:ribosome"/>
    <property type="evidence" value="ECO:0007669"/>
    <property type="project" value="UniProtKB-KW"/>
</dbReference>
<dbReference type="GO" id="GO:1990904">
    <property type="term" value="C:ribonucleoprotein complex"/>
    <property type="evidence" value="ECO:0007669"/>
    <property type="project" value="UniProtKB-KW"/>
</dbReference>
<proteinExistence type="inferred from homology"/>
<name>Q9TCB5_NEPOL</name>
<dbReference type="InterPro" id="IPR035987">
    <property type="entry name" value="Ribosomal_uS8_sf"/>
</dbReference>
<dbReference type="InterPro" id="IPR000630">
    <property type="entry name" value="Ribosomal_uS8"/>
</dbReference>
<dbReference type="AlphaFoldDB" id="Q9TCB5"/>
<evidence type="ECO:0000256" key="2">
    <source>
        <dbReference type="ARBA" id="ARBA00022980"/>
    </source>
</evidence>
<dbReference type="EMBL" id="AF110138">
    <property type="protein sequence ID" value="AAF03182.1"/>
    <property type="molecule type" value="Genomic_DNA"/>
</dbReference>
<dbReference type="Pfam" id="PF00410">
    <property type="entry name" value="Ribosomal_S8"/>
    <property type="match status" value="1"/>
</dbReference>
<keyword evidence="2 4" id="KW-0689">Ribosomal protein</keyword>
<sequence>MDRLTCLFSALQNGQSAKKTLIRVPCTKNTKKLLNIFLQEKYIQDFYEENCQIVIVLKYEGNSPMFQRIQRISRPGRRVYCSYDRISPEKFSIFSTSKGIMSGRDALNLRIGGEFICEISVSKSI</sequence>
<keyword evidence="3" id="KW-0687">Ribonucleoprotein</keyword>
<dbReference type="FunFam" id="3.30.1490.10:FF:000001">
    <property type="entry name" value="30S ribosomal protein S8"/>
    <property type="match status" value="1"/>
</dbReference>
<accession>Q9TCB5</accession>
<evidence type="ECO:0000256" key="3">
    <source>
        <dbReference type="ARBA" id="ARBA00023274"/>
    </source>
</evidence>
<comment type="similarity">
    <text evidence="1">Belongs to the universal ribosomal protein uS8 family.</text>
</comment>
<dbReference type="GO" id="GO:0005737">
    <property type="term" value="C:cytoplasm"/>
    <property type="evidence" value="ECO:0007669"/>
    <property type="project" value="UniProtKB-ARBA"/>
</dbReference>
<organism evidence="4">
    <name type="scientific">Nephroselmis olivacea</name>
    <name type="common">Green alga</name>
    <dbReference type="NCBI Taxonomy" id="31312"/>
    <lineage>
        <taxon>Eukaryota</taxon>
        <taxon>Viridiplantae</taxon>
        <taxon>Chlorophyta</taxon>
        <taxon>Nephroselmidophyceae</taxon>
        <taxon>Nephroselmidales</taxon>
        <taxon>Nephroselmidaceae</taxon>
        <taxon>Nephroselmis</taxon>
    </lineage>
</organism>
<dbReference type="GO" id="GO:0003735">
    <property type="term" value="F:structural constituent of ribosome"/>
    <property type="evidence" value="ECO:0007669"/>
    <property type="project" value="InterPro"/>
</dbReference>
<geneLocation type="mitochondrion" evidence="4"/>
<dbReference type="RefSeq" id="YP_665655.1">
    <property type="nucleotide sequence ID" value="NC_008239.1"/>
</dbReference>
<dbReference type="GO" id="GO:0006412">
    <property type="term" value="P:translation"/>
    <property type="evidence" value="ECO:0007669"/>
    <property type="project" value="InterPro"/>
</dbReference>
<reference evidence="4" key="1">
    <citation type="journal article" date="1999" name="Plant Cell">
        <title>The complete mitochondrial DNA sequences of Nephroselmis olivacea and Pedinomonas minor: two radically different evolutionary patterns within the green algae.</title>
        <authorList>
            <person name="Turmel M."/>
            <person name="Lemieux C."/>
            <person name="Burger G."/>
            <person name="Lang B.F."/>
            <person name="Otis C."/>
            <person name="Plante I."/>
            <person name="Gray M.W."/>
        </authorList>
    </citation>
    <scope>NUCLEOTIDE SEQUENCE</scope>
    <source>
        <strain evidence="4">NIES-484</strain>
    </source>
</reference>
<dbReference type="Gene3D" id="3.30.1490.10">
    <property type="match status" value="1"/>
</dbReference>
<gene>
    <name evidence="4" type="primary">rps8</name>
</gene>
<dbReference type="Gene3D" id="3.30.1370.30">
    <property type="match status" value="1"/>
</dbReference>
<keyword evidence="4" id="KW-0496">Mitochondrion</keyword>